<reference evidence="1 2" key="1">
    <citation type="submission" date="2018-04" db="EMBL/GenBank/DDBJ databases">
        <title>The genome of golden apple snail Pomacea canaliculata provides insight into stress tolerance and invasive adaptation.</title>
        <authorList>
            <person name="Liu C."/>
            <person name="Liu B."/>
            <person name="Ren Y."/>
            <person name="Zhang Y."/>
            <person name="Wang H."/>
            <person name="Li S."/>
            <person name="Jiang F."/>
            <person name="Yin L."/>
            <person name="Zhang G."/>
            <person name="Qian W."/>
            <person name="Fan W."/>
        </authorList>
    </citation>
    <scope>NUCLEOTIDE SEQUENCE [LARGE SCALE GENOMIC DNA]</scope>
    <source>
        <strain evidence="1">SZHN2017</strain>
        <tissue evidence="1">Muscle</tissue>
    </source>
</reference>
<comment type="caution">
    <text evidence="1">The sequence shown here is derived from an EMBL/GenBank/DDBJ whole genome shotgun (WGS) entry which is preliminary data.</text>
</comment>
<protein>
    <submittedName>
        <fullName evidence="1">Uncharacterized protein</fullName>
    </submittedName>
</protein>
<gene>
    <name evidence="1" type="ORF">C0Q70_17721</name>
</gene>
<keyword evidence="2" id="KW-1185">Reference proteome</keyword>
<dbReference type="Proteomes" id="UP000245119">
    <property type="component" value="Linkage Group LG11"/>
</dbReference>
<name>A0A2T7NL73_POMCA</name>
<organism evidence="1 2">
    <name type="scientific">Pomacea canaliculata</name>
    <name type="common">Golden apple snail</name>
    <dbReference type="NCBI Taxonomy" id="400727"/>
    <lineage>
        <taxon>Eukaryota</taxon>
        <taxon>Metazoa</taxon>
        <taxon>Spiralia</taxon>
        <taxon>Lophotrochozoa</taxon>
        <taxon>Mollusca</taxon>
        <taxon>Gastropoda</taxon>
        <taxon>Caenogastropoda</taxon>
        <taxon>Architaenioglossa</taxon>
        <taxon>Ampullarioidea</taxon>
        <taxon>Ampullariidae</taxon>
        <taxon>Pomacea</taxon>
    </lineage>
</organism>
<accession>A0A2T7NL73</accession>
<evidence type="ECO:0000313" key="1">
    <source>
        <dbReference type="EMBL" id="PVD21918.1"/>
    </source>
</evidence>
<evidence type="ECO:0000313" key="2">
    <source>
        <dbReference type="Proteomes" id="UP000245119"/>
    </source>
</evidence>
<sequence length="132" mass="13402">MDADCQTLGGYDLTDVGNVKRQIGGQMGWMQAEGECNSDSICTYMYNLGGGFYGGSFGGGMGGGGISGGGMGGGLEGGIGGGFGGTGGIAGGMEGGMARDHPYKCCRMRSYSGNLVTRCVQKPHYFIQYAMG</sequence>
<dbReference type="EMBL" id="PZQS01000011">
    <property type="protein sequence ID" value="PVD21918.1"/>
    <property type="molecule type" value="Genomic_DNA"/>
</dbReference>
<dbReference type="AlphaFoldDB" id="A0A2T7NL73"/>
<proteinExistence type="predicted"/>